<dbReference type="GO" id="GO:0031593">
    <property type="term" value="F:polyubiquitin modification-dependent protein binding"/>
    <property type="evidence" value="ECO:0007669"/>
    <property type="project" value="TreeGrafter"/>
</dbReference>
<dbReference type="OMA" id="RDQGECS"/>
<feature type="region of interest" description="Disordered" evidence="1">
    <location>
        <begin position="545"/>
        <end position="631"/>
    </location>
</feature>
<dbReference type="GO" id="GO:0071818">
    <property type="term" value="C:BAT3 complex"/>
    <property type="evidence" value="ECO:0007669"/>
    <property type="project" value="TreeGrafter"/>
</dbReference>
<dbReference type="PANTHER" id="PTHR15204">
    <property type="entry name" value="LARGE PROLINE-RICH PROTEIN BAG6"/>
    <property type="match status" value="1"/>
</dbReference>
<dbReference type="Proteomes" id="UP000824469">
    <property type="component" value="Unassembled WGS sequence"/>
</dbReference>
<evidence type="ECO:0000313" key="4">
    <source>
        <dbReference type="Proteomes" id="UP000824469"/>
    </source>
</evidence>
<proteinExistence type="predicted"/>
<feature type="non-terminal residue" evidence="3">
    <location>
        <position position="1"/>
    </location>
</feature>
<feature type="compositionally biased region" description="Polar residues" evidence="1">
    <location>
        <begin position="841"/>
        <end position="855"/>
    </location>
</feature>
<dbReference type="Pfam" id="PF00240">
    <property type="entry name" value="ubiquitin"/>
    <property type="match status" value="1"/>
</dbReference>
<feature type="non-terminal residue" evidence="3">
    <location>
        <position position="880"/>
    </location>
</feature>
<dbReference type="SUPFAM" id="SSF54236">
    <property type="entry name" value="Ubiquitin-like"/>
    <property type="match status" value="1"/>
</dbReference>
<dbReference type="AlphaFoldDB" id="A0AA38L7U2"/>
<sequence>VKRQHRRMADSSANKMTFSERDQGECSDPTVEIKIKTLDSQTYTLRVNKCVPVPALKEQIATATGVLTEQQRLICRGKVLKDDQLLSAYHVEDGHTLHLVVRQPLQQPPSPMTPNGGSDGHAEPQGASRSRSGQVSHSVVLGTFNIADHGDGGIPDVNRLVSAVLNSIGIGNVLPINPSIGNGPTMIAQGSGLEAQRAPNASGRLDANQMQSDHFSDVQSDPVHGSFRFSPTSLLRPLSQTPVIPDSLTTLSQYINHMRHEFALNSTENQSHATTHWSEVEAFDLPLVSGGLPTPAALGAVIRDTQQLLTEWAGSSLSRLARQLEGEATVIDPMAHAEIQSSALRNGVIMQNLGAMLLELGRTTMTLRMGQSSAESVVNAGPAIFVSTTGPNPLMVQALPFQPGSSFGAIPVASTHPGVAGTAGRVSAGDVLRNIDIHIRTGSSLASGASSAQGERGSLQQVEGQGNQVVSAPGVVSGREGVSSVLGENGAVRVVPVRTVVAAVPAAINGEAPSESSGSSHGVFYPLLARFQQLNPLQLTQMRGLPPPLFPGSHSSGADTTQQHFPLSVPLPTIRAQAQVQTSAPADRHREEVEQANSSVDATLAGEAQPSVHGVPQSQSDSIAEQGISQQRTSSVHVYGIHLGPRNMQGDDDQSNGGISVSEGSTLAQLPTTVGQMFSGMLSEGQAGSVRGGSVDIMSQILNNSARSNISRPAAQQTGASVAISDVVLQALQNPFPSSQIQMIEQMGERSQNLSEMYSGLHMENGTVDYSGLLQRLMPSVSDVAVRESEASSSRHGVEAQPKVSSSEGPSASCGGEAQPRVISDVQCSSERNLAEIPKIQSGTDNGNANENFQSDAERQHSAQSNDTYLGGSPASKRRK</sequence>
<comment type="caution">
    <text evidence="3">The sequence shown here is derived from an EMBL/GenBank/DDBJ whole genome shotgun (WGS) entry which is preliminary data.</text>
</comment>
<dbReference type="FunFam" id="3.10.20.90:FF:000154">
    <property type="entry name" value="Large proline-rich protein BAG6"/>
    <property type="match status" value="1"/>
</dbReference>
<keyword evidence="4" id="KW-1185">Reference proteome</keyword>
<feature type="region of interest" description="Disordered" evidence="1">
    <location>
        <begin position="103"/>
        <end position="134"/>
    </location>
</feature>
<dbReference type="GO" id="GO:0036503">
    <property type="term" value="P:ERAD pathway"/>
    <property type="evidence" value="ECO:0007669"/>
    <property type="project" value="TreeGrafter"/>
</dbReference>
<dbReference type="InterPro" id="IPR029071">
    <property type="entry name" value="Ubiquitin-like_domsf"/>
</dbReference>
<dbReference type="InterPro" id="IPR019956">
    <property type="entry name" value="Ubiquitin_dom"/>
</dbReference>
<accession>A0AA38L7U2</accession>
<feature type="region of interest" description="Disordered" evidence="1">
    <location>
        <begin position="446"/>
        <end position="473"/>
    </location>
</feature>
<gene>
    <name evidence="3" type="ORF">KI387_023826</name>
</gene>
<feature type="region of interest" description="Disordered" evidence="1">
    <location>
        <begin position="1"/>
        <end position="25"/>
    </location>
</feature>
<name>A0AA38L7U2_TAXCH</name>
<dbReference type="PANTHER" id="PTHR15204:SF0">
    <property type="entry name" value="LARGE PROLINE-RICH PROTEIN BAG6"/>
    <property type="match status" value="1"/>
</dbReference>
<feature type="region of interest" description="Disordered" evidence="1">
    <location>
        <begin position="787"/>
        <end position="880"/>
    </location>
</feature>
<reference evidence="3 4" key="1">
    <citation type="journal article" date="2021" name="Nat. Plants">
        <title>The Taxus genome provides insights into paclitaxel biosynthesis.</title>
        <authorList>
            <person name="Xiong X."/>
            <person name="Gou J."/>
            <person name="Liao Q."/>
            <person name="Li Y."/>
            <person name="Zhou Q."/>
            <person name="Bi G."/>
            <person name="Li C."/>
            <person name="Du R."/>
            <person name="Wang X."/>
            <person name="Sun T."/>
            <person name="Guo L."/>
            <person name="Liang H."/>
            <person name="Lu P."/>
            <person name="Wu Y."/>
            <person name="Zhang Z."/>
            <person name="Ro D.K."/>
            <person name="Shang Y."/>
            <person name="Huang S."/>
            <person name="Yan J."/>
        </authorList>
    </citation>
    <scope>NUCLEOTIDE SEQUENCE [LARGE SCALE GENOMIC DNA]</scope>
    <source>
        <strain evidence="3">Ta-2019</strain>
    </source>
</reference>
<dbReference type="PROSITE" id="PS50053">
    <property type="entry name" value="UBIQUITIN_2"/>
    <property type="match status" value="1"/>
</dbReference>
<dbReference type="Gene3D" id="3.10.20.90">
    <property type="entry name" value="Phosphatidylinositol 3-kinase Catalytic Subunit, Chain A, domain 1"/>
    <property type="match status" value="1"/>
</dbReference>
<evidence type="ECO:0000313" key="3">
    <source>
        <dbReference type="EMBL" id="KAH9315199.1"/>
    </source>
</evidence>
<dbReference type="PRINTS" id="PR00348">
    <property type="entry name" value="UBIQUITIN"/>
</dbReference>
<protein>
    <recommendedName>
        <fullName evidence="2">Ubiquitin-like domain-containing protein</fullName>
    </recommendedName>
</protein>
<feature type="compositionally biased region" description="Polar residues" evidence="1">
    <location>
        <begin position="553"/>
        <end position="565"/>
    </location>
</feature>
<evidence type="ECO:0000256" key="1">
    <source>
        <dbReference type="SAM" id="MobiDB-lite"/>
    </source>
</evidence>
<evidence type="ECO:0000259" key="2">
    <source>
        <dbReference type="PROSITE" id="PS50053"/>
    </source>
</evidence>
<dbReference type="EMBL" id="JAHRHJ020000005">
    <property type="protein sequence ID" value="KAH9315199.1"/>
    <property type="molecule type" value="Genomic_DNA"/>
</dbReference>
<dbReference type="InterPro" id="IPR000626">
    <property type="entry name" value="Ubiquitin-like_dom"/>
</dbReference>
<dbReference type="CDD" id="cd17039">
    <property type="entry name" value="Ubl_ubiquitin_like"/>
    <property type="match status" value="1"/>
</dbReference>
<feature type="domain" description="Ubiquitin-like" evidence="2">
    <location>
        <begin position="31"/>
        <end position="104"/>
    </location>
</feature>
<feature type="compositionally biased region" description="Polar residues" evidence="1">
    <location>
        <begin position="616"/>
        <end position="631"/>
    </location>
</feature>
<dbReference type="SMART" id="SM00213">
    <property type="entry name" value="UBQ"/>
    <property type="match status" value="1"/>
</dbReference>
<dbReference type="GO" id="GO:0051787">
    <property type="term" value="F:misfolded protein binding"/>
    <property type="evidence" value="ECO:0007669"/>
    <property type="project" value="TreeGrafter"/>
</dbReference>
<organism evidence="3 4">
    <name type="scientific">Taxus chinensis</name>
    <name type="common">Chinese yew</name>
    <name type="synonym">Taxus wallichiana var. chinensis</name>
    <dbReference type="NCBI Taxonomy" id="29808"/>
    <lineage>
        <taxon>Eukaryota</taxon>
        <taxon>Viridiplantae</taxon>
        <taxon>Streptophyta</taxon>
        <taxon>Embryophyta</taxon>
        <taxon>Tracheophyta</taxon>
        <taxon>Spermatophyta</taxon>
        <taxon>Pinopsida</taxon>
        <taxon>Pinidae</taxon>
        <taxon>Conifers II</taxon>
        <taxon>Cupressales</taxon>
        <taxon>Taxaceae</taxon>
        <taxon>Taxus</taxon>
    </lineage>
</organism>
<feature type="compositionally biased region" description="Polar residues" evidence="1">
    <location>
        <begin position="458"/>
        <end position="470"/>
    </location>
</feature>